<dbReference type="EMBL" id="UGYV01000001">
    <property type="protein sequence ID" value="SUI73778.1"/>
    <property type="molecule type" value="Genomic_DNA"/>
</dbReference>
<dbReference type="SUPFAM" id="SSF89550">
    <property type="entry name" value="PHP domain-like"/>
    <property type="match status" value="1"/>
</dbReference>
<dbReference type="GO" id="GO:0035312">
    <property type="term" value="F:5'-3' DNA exonuclease activity"/>
    <property type="evidence" value="ECO:0007669"/>
    <property type="project" value="TreeGrafter"/>
</dbReference>
<dbReference type="SMART" id="SM00481">
    <property type="entry name" value="POLIIIAc"/>
    <property type="match status" value="1"/>
</dbReference>
<dbReference type="Pfam" id="PF02811">
    <property type="entry name" value="PHP"/>
    <property type="match status" value="1"/>
</dbReference>
<dbReference type="InterPro" id="IPR003141">
    <property type="entry name" value="Pol/His_phosphatase_N"/>
</dbReference>
<dbReference type="AlphaFoldDB" id="A0A1N6YE40"/>
<dbReference type="Gene3D" id="1.10.150.650">
    <property type="match status" value="1"/>
</dbReference>
<organism evidence="2 3">
    <name type="scientific">Shewanella morhuae</name>
    <dbReference type="NCBI Taxonomy" id="365591"/>
    <lineage>
        <taxon>Bacteria</taxon>
        <taxon>Pseudomonadati</taxon>
        <taxon>Pseudomonadota</taxon>
        <taxon>Gammaproteobacteria</taxon>
        <taxon>Alteromonadales</taxon>
        <taxon>Shewanellaceae</taxon>
        <taxon>Shewanella</taxon>
    </lineage>
</organism>
<dbReference type="Proteomes" id="UP000255061">
    <property type="component" value="Unassembled WGS sequence"/>
</dbReference>
<dbReference type="InterPro" id="IPR004013">
    <property type="entry name" value="PHP_dom"/>
</dbReference>
<gene>
    <name evidence="2" type="ORF">NCTC10736_01587</name>
</gene>
<dbReference type="STRING" id="365591.SAMN05421840_109101"/>
<dbReference type="NCBIfam" id="NF047791">
    <property type="entry name" value="RNaseRnm"/>
    <property type="match status" value="1"/>
</dbReference>
<evidence type="ECO:0000259" key="1">
    <source>
        <dbReference type="SMART" id="SM00481"/>
    </source>
</evidence>
<evidence type="ECO:0000313" key="3">
    <source>
        <dbReference type="Proteomes" id="UP000255061"/>
    </source>
</evidence>
<feature type="domain" description="Polymerase/histidinol phosphatase N-terminal" evidence="1">
    <location>
        <begin position="24"/>
        <end position="91"/>
    </location>
</feature>
<dbReference type="CDD" id="cd07438">
    <property type="entry name" value="PHP_HisPPase_AMP"/>
    <property type="match status" value="1"/>
</dbReference>
<accession>A0A380A3I6</accession>
<dbReference type="InterPro" id="IPR016195">
    <property type="entry name" value="Pol/histidinol_Pase-like"/>
</dbReference>
<dbReference type="InterPro" id="IPR052018">
    <property type="entry name" value="PHP_domain"/>
</dbReference>
<accession>A0A1N6YE40</accession>
<dbReference type="PANTHER" id="PTHR42924:SF3">
    <property type="entry name" value="POLYMERASE_HISTIDINOL PHOSPHATASE N-TERMINAL DOMAIN-CONTAINING PROTEIN"/>
    <property type="match status" value="1"/>
</dbReference>
<name>A0A1N6YE40_9GAMM</name>
<dbReference type="Gene3D" id="3.20.20.140">
    <property type="entry name" value="Metal-dependent hydrolases"/>
    <property type="match status" value="1"/>
</dbReference>
<protein>
    <submittedName>
        <fullName evidence="2">Histidinol phosphatase and related hydrolases of the PHP family</fullName>
    </submittedName>
</protein>
<dbReference type="PANTHER" id="PTHR42924">
    <property type="entry name" value="EXONUCLEASE"/>
    <property type="match status" value="1"/>
</dbReference>
<evidence type="ECO:0000313" key="2">
    <source>
        <dbReference type="EMBL" id="SUI73778.1"/>
    </source>
</evidence>
<keyword evidence="2" id="KW-0378">Hydrolase</keyword>
<proteinExistence type="predicted"/>
<reference evidence="2 3" key="1">
    <citation type="submission" date="2018-06" db="EMBL/GenBank/DDBJ databases">
        <authorList>
            <consortium name="Pathogen Informatics"/>
            <person name="Doyle S."/>
        </authorList>
    </citation>
    <scope>NUCLEOTIDE SEQUENCE [LARGE SCALE GENOMIC DNA]</scope>
    <source>
        <strain evidence="2 3">NCTC10736</strain>
    </source>
</reference>
<sequence>MRDNSALINKFTYNSPMNTQSILADLHSHTTASDGLLTPSELVARALEKGVQLFAITDHDTVAGLPAARAFNQLQAEPLKLISGVEISTRWNSYDIHIVALNFDAENPELLAFLENQRDLREQRAQEIGLRLAKAGIEGAYEGAKAIAGDAALSRGHYARWMAENGHAVDMPSVFKRYLARGKTGYVPNNWGDMASAIDIIHRAGGLAVLAHPSGYKLSGKWLKRLVREYKEAGGDAMEVVLGQQTLDDRANLVALSIQNQLLASIGSDFHFPSNWIELGKNLYQPQGIDWVWQSEFWVERP</sequence>
<dbReference type="GO" id="GO:0004534">
    <property type="term" value="F:5'-3' RNA exonuclease activity"/>
    <property type="evidence" value="ECO:0007669"/>
    <property type="project" value="TreeGrafter"/>
</dbReference>